<proteinExistence type="predicted"/>
<feature type="transmembrane region" description="Helical" evidence="2">
    <location>
        <begin position="66"/>
        <end position="88"/>
    </location>
</feature>
<organism evidence="3 4">
    <name type="scientific">Flagellimonas pacifica</name>
    <dbReference type="NCBI Taxonomy" id="1247520"/>
    <lineage>
        <taxon>Bacteria</taxon>
        <taxon>Pseudomonadati</taxon>
        <taxon>Bacteroidota</taxon>
        <taxon>Flavobacteriia</taxon>
        <taxon>Flavobacteriales</taxon>
        <taxon>Flavobacteriaceae</taxon>
        <taxon>Flagellimonas</taxon>
    </lineage>
</organism>
<evidence type="ECO:0000256" key="2">
    <source>
        <dbReference type="SAM" id="Phobius"/>
    </source>
</evidence>
<evidence type="ECO:0000256" key="1">
    <source>
        <dbReference type="SAM" id="Coils"/>
    </source>
</evidence>
<reference evidence="4" key="1">
    <citation type="submission" date="2017-09" db="EMBL/GenBank/DDBJ databases">
        <authorList>
            <person name="Varghese N."/>
            <person name="Submissions S."/>
        </authorList>
    </citation>
    <scope>NUCLEOTIDE SEQUENCE [LARGE SCALE GENOMIC DNA]</scope>
    <source>
        <strain evidence="4">DSM 25885</strain>
    </source>
</reference>
<dbReference type="Proteomes" id="UP000219048">
    <property type="component" value="Unassembled WGS sequence"/>
</dbReference>
<keyword evidence="1" id="KW-0175">Coiled coil</keyword>
<gene>
    <name evidence="3" type="ORF">SAMN06265377_3068</name>
</gene>
<dbReference type="AlphaFoldDB" id="A0A285N0E6"/>
<dbReference type="EMBL" id="OBEH01000005">
    <property type="protein sequence ID" value="SNZ01231.1"/>
    <property type="molecule type" value="Genomic_DNA"/>
</dbReference>
<feature type="transmembrane region" description="Helical" evidence="2">
    <location>
        <begin position="111"/>
        <end position="142"/>
    </location>
</feature>
<feature type="coiled-coil region" evidence="1">
    <location>
        <begin position="259"/>
        <end position="286"/>
    </location>
</feature>
<keyword evidence="4" id="KW-1185">Reference proteome</keyword>
<keyword evidence="2" id="KW-1133">Transmembrane helix</keyword>
<keyword evidence="2" id="KW-0472">Membrane</keyword>
<feature type="transmembrane region" description="Helical" evidence="2">
    <location>
        <begin position="21"/>
        <end position="42"/>
    </location>
</feature>
<feature type="transmembrane region" description="Helical" evidence="2">
    <location>
        <begin position="148"/>
        <end position="168"/>
    </location>
</feature>
<feature type="transmembrane region" description="Helical" evidence="2">
    <location>
        <begin position="175"/>
        <end position="193"/>
    </location>
</feature>
<evidence type="ECO:0000313" key="4">
    <source>
        <dbReference type="Proteomes" id="UP000219048"/>
    </source>
</evidence>
<sequence>MSIQKGFLSTQLPPSIPKHRYVLGIIIGLCFAFSLYSLQYMARETLRLNSISEDDLWFLSDSEVNFYNLIFAFIAVIFGLSFCLAYWFDRPAKVFNLKTGRLRSIVHDQRFLNWYFLAWFSKVATVYGFLFGMASFGGFYMISLYPNFRHLFILVVIVLFLQVWNAILLTYRRKAYRWMFISLMIVSVLSFGLSKINLVNYRALNEKVIDQRLDVRYHLRLPKATAHKKASFRDMNRPVVYIVNPKENLTGPIEPILFLGKKECKLEELTNEIITLKNKLPQELQIWMPVFLKVDKKVPMSFVHTVTKNLALADIQNLGFIVIPADGIHDSRYYINHERTHLSKFNQSHFQFDYKNNLQKIETYSNKIEMHVLKGDYKVNSISVPKEELVNVLRSLIENNPDYGIAVNFDEDLTFDTYFEVISAINDAVFYLRNRESVEKYGMPFRALEESFLRDSQKAVLQKYPLRYIEIWPGEGNQFEKDIYPN</sequence>
<accession>A0A285N0E6</accession>
<keyword evidence="2" id="KW-0812">Transmembrane</keyword>
<name>A0A285N0E6_9FLAO</name>
<evidence type="ECO:0000313" key="3">
    <source>
        <dbReference type="EMBL" id="SNZ01231.1"/>
    </source>
</evidence>
<protein>
    <submittedName>
        <fullName evidence="3">Uncharacterized protein</fullName>
    </submittedName>
</protein>